<dbReference type="EMBL" id="BEHT01000017">
    <property type="protein sequence ID" value="GBC98929.1"/>
    <property type="molecule type" value="Genomic_DNA"/>
</dbReference>
<feature type="domain" description="Glycosyl hydrolase family 95 N-terminal" evidence="1">
    <location>
        <begin position="13"/>
        <end position="268"/>
    </location>
</feature>
<comment type="caution">
    <text evidence="4">The sequence shown here is derived from an EMBL/GenBank/DDBJ whole genome shotgun (WGS) entry which is preliminary data.</text>
</comment>
<dbReference type="GO" id="GO:0005975">
    <property type="term" value="P:carbohydrate metabolic process"/>
    <property type="evidence" value="ECO:0007669"/>
    <property type="project" value="InterPro"/>
</dbReference>
<gene>
    <name evidence="4" type="ORF">HRbin17_01448</name>
</gene>
<reference evidence="5" key="1">
    <citation type="submission" date="2017-09" db="EMBL/GenBank/DDBJ databases">
        <title>Metaegenomics of thermophilic ammonia-oxidizing enrichment culture.</title>
        <authorList>
            <person name="Kato S."/>
            <person name="Suzuki K."/>
        </authorList>
    </citation>
    <scope>NUCLEOTIDE SEQUENCE [LARGE SCALE GENOMIC DNA]</scope>
</reference>
<feature type="domain" description="Glycosyl hydrolase family 95 catalytic" evidence="3">
    <location>
        <begin position="292"/>
        <end position="696"/>
    </location>
</feature>
<dbReference type="Gene3D" id="2.60.40.1180">
    <property type="entry name" value="Golgi alpha-mannosidase II"/>
    <property type="match status" value="1"/>
</dbReference>
<dbReference type="SUPFAM" id="SSF48208">
    <property type="entry name" value="Six-hairpin glycosidases"/>
    <property type="match status" value="1"/>
</dbReference>
<dbReference type="InterPro" id="IPR016518">
    <property type="entry name" value="Alpha-L-fucosidase"/>
</dbReference>
<dbReference type="Gene3D" id="2.70.98.50">
    <property type="entry name" value="putative glycoside hydrolase family protein from bacillus halodurans"/>
    <property type="match status" value="1"/>
</dbReference>
<protein>
    <submittedName>
        <fullName evidence="4">Uncharacterized protein</fullName>
    </submittedName>
</protein>
<evidence type="ECO:0000259" key="3">
    <source>
        <dbReference type="Pfam" id="PF22124"/>
    </source>
</evidence>
<proteinExistence type="predicted"/>
<dbReference type="InterPro" id="IPR008928">
    <property type="entry name" value="6-hairpin_glycosidase_sf"/>
</dbReference>
<feature type="domain" description="Alpha fucosidase A-like C-terminal" evidence="2">
    <location>
        <begin position="698"/>
        <end position="768"/>
    </location>
</feature>
<evidence type="ECO:0000313" key="4">
    <source>
        <dbReference type="EMBL" id="GBC98929.1"/>
    </source>
</evidence>
<dbReference type="Proteomes" id="UP000236173">
    <property type="component" value="Unassembled WGS sequence"/>
</dbReference>
<dbReference type="InterPro" id="IPR054363">
    <property type="entry name" value="GH95_cat"/>
</dbReference>
<sequence length="824" mass="92595">MAHQPTTATRWTLWYRQPARDWNEALPLGNGRLGAMVFGGVAKERLQLNDDTLWSGYPYDPTNPDAFRYLARVRQLVFAGKYRDAEQTADQFMMGVVKIGDKVYAPFRRLMAYQPLADLWLTFPHATEPQEYRRALDLDTATAYVRYRIGAVTFHREAFISAVDQALVLRLTADAPKQITFTAALTTPHTRRETLKGSADGLILRGQWVGDGEVRRSQTDLPGAGIRFEVWLGVQAEGGRVQVTDDALQVTGADAATLLLVAATSYRNPKDISADPHQRCAEIFAKVRDKPYARLRSDHIADYQRLFRRVDIDLGHNDALERLPTDERLKAVQQGADDPGLIALYFQFGRYLLISSSRPGTQPANLQGIWNDQINPPWGSKWTVNINTEMNYWAAEPTNLSECHEPLFRMIAELVEPGSKVAKAHYGCRGWVLHHNTDLFRATVPVDAAPRWGFWVMGGAWLCQHLWEHFLFTGDRQFLRWAYPMMREAARFLLDWMVRDPTTGRWTTCPSLSPENAFRTKDGQVASFCVGSGMDLQIIHDLFCNCMEAATLLGVDADLCAELEQRLAELEPLKVGKDGRLLEWHEEFEEPEPGHRHVSHLFGLHPGRQISPLRTPELAMAARKALEHRLTHGGGATGWSRAWTVNLFARLLDGESAYEHLLLLLRKSTLPNLFDNHPPFQIDGNFGGCAAVAEMLLQSHDGALHLLPALPKAWRNGFITGLRARGGFEVDILWRDGQLERAVVRSHLGGVCRVRASVPVQVDGAKARAPQGEIANPLLRPQRPAAFTALNPQALERPNLPPMFVVEFETQPDGVYIVRRATDS</sequence>
<dbReference type="Gene3D" id="1.50.10.10">
    <property type="match status" value="1"/>
</dbReference>
<dbReference type="InterPro" id="IPR027414">
    <property type="entry name" value="GH95_N_dom"/>
</dbReference>
<dbReference type="AlphaFoldDB" id="A0A2H5XCL4"/>
<evidence type="ECO:0000259" key="2">
    <source>
        <dbReference type="Pfam" id="PF21307"/>
    </source>
</evidence>
<dbReference type="PANTHER" id="PTHR31084:SF0">
    <property type="entry name" value="ALPHA-L-FUCOSIDASE 2"/>
    <property type="match status" value="1"/>
</dbReference>
<dbReference type="PANTHER" id="PTHR31084">
    <property type="entry name" value="ALPHA-L-FUCOSIDASE 2"/>
    <property type="match status" value="1"/>
</dbReference>
<accession>A0A2H5XCL4</accession>
<evidence type="ECO:0000313" key="5">
    <source>
        <dbReference type="Proteomes" id="UP000236173"/>
    </source>
</evidence>
<dbReference type="GO" id="GO:0004560">
    <property type="term" value="F:alpha-L-fucosidase activity"/>
    <property type="evidence" value="ECO:0007669"/>
    <property type="project" value="InterPro"/>
</dbReference>
<dbReference type="InterPro" id="IPR049053">
    <property type="entry name" value="AFCA-like_C"/>
</dbReference>
<dbReference type="FunFam" id="1.50.10.10:FF:000028">
    <property type="entry name" value="Alpha-L-fucosidase 2"/>
    <property type="match status" value="1"/>
</dbReference>
<dbReference type="Pfam" id="PF14498">
    <property type="entry name" value="Glyco_hyd_65N_2"/>
    <property type="match status" value="1"/>
</dbReference>
<dbReference type="Pfam" id="PF22124">
    <property type="entry name" value="Glyco_hydro_95_cat"/>
    <property type="match status" value="1"/>
</dbReference>
<organism evidence="4 5">
    <name type="scientific">Candidatus Fervidibacter japonicus</name>
    <dbReference type="NCBI Taxonomy" id="2035412"/>
    <lineage>
        <taxon>Bacteria</taxon>
        <taxon>Candidatus Fervidibacterota</taxon>
        <taxon>Candidatus Fervidibacter</taxon>
    </lineage>
</organism>
<dbReference type="InterPro" id="IPR013780">
    <property type="entry name" value="Glyco_hydro_b"/>
</dbReference>
<dbReference type="Pfam" id="PF21307">
    <property type="entry name" value="Glyco_hydro_95_C"/>
    <property type="match status" value="1"/>
</dbReference>
<dbReference type="PIRSF" id="PIRSF007663">
    <property type="entry name" value="UCP007663"/>
    <property type="match status" value="1"/>
</dbReference>
<dbReference type="InterPro" id="IPR012341">
    <property type="entry name" value="6hp_glycosidase-like_sf"/>
</dbReference>
<evidence type="ECO:0000259" key="1">
    <source>
        <dbReference type="Pfam" id="PF14498"/>
    </source>
</evidence>
<name>A0A2H5XCL4_9BACT</name>